<dbReference type="PANTHER" id="PTHR28620:SF1">
    <property type="entry name" value="CENP-V_GFA DOMAIN-CONTAINING PROTEIN"/>
    <property type="match status" value="1"/>
</dbReference>
<dbReference type="InterPro" id="IPR052355">
    <property type="entry name" value="CENP-V-like"/>
</dbReference>
<dbReference type="EMBL" id="CP120371">
    <property type="protein sequence ID" value="WEX82831.1"/>
    <property type="molecule type" value="Genomic_DNA"/>
</dbReference>
<dbReference type="Gene3D" id="2.170.150.70">
    <property type="match status" value="1"/>
</dbReference>
<accession>A0ABY8CW16</accession>
<evidence type="ECO:0000313" key="6">
    <source>
        <dbReference type="Proteomes" id="UP001235547"/>
    </source>
</evidence>
<evidence type="ECO:0000256" key="2">
    <source>
        <dbReference type="ARBA" id="ARBA00022723"/>
    </source>
</evidence>
<evidence type="ECO:0000256" key="1">
    <source>
        <dbReference type="ARBA" id="ARBA00005495"/>
    </source>
</evidence>
<feature type="domain" description="CENP-V/GFA" evidence="4">
    <location>
        <begin position="2"/>
        <end position="113"/>
    </location>
</feature>
<evidence type="ECO:0000313" key="5">
    <source>
        <dbReference type="EMBL" id="WEX82831.1"/>
    </source>
</evidence>
<evidence type="ECO:0000259" key="4">
    <source>
        <dbReference type="PROSITE" id="PS51891"/>
    </source>
</evidence>
<evidence type="ECO:0000256" key="3">
    <source>
        <dbReference type="ARBA" id="ARBA00022833"/>
    </source>
</evidence>
<proteinExistence type="inferred from homology"/>
<reference evidence="5 6" key="1">
    <citation type="submission" date="2023-03" db="EMBL/GenBank/DDBJ databases">
        <authorList>
            <person name="Kaur S."/>
            <person name="Espinosa-Saiz D."/>
            <person name="Velazquez E."/>
            <person name="Menendez E."/>
            <person name="diCenzo G.C."/>
        </authorList>
    </citation>
    <scope>NUCLEOTIDE SEQUENCE [LARGE SCALE GENOMIC DNA]</scope>
    <source>
        <strain evidence="5 6">LMG 27395</strain>
    </source>
</reference>
<dbReference type="Proteomes" id="UP001235547">
    <property type="component" value="Chromosome 1"/>
</dbReference>
<dbReference type="SUPFAM" id="SSF51316">
    <property type="entry name" value="Mss4-like"/>
    <property type="match status" value="1"/>
</dbReference>
<dbReference type="PROSITE" id="PS51891">
    <property type="entry name" value="CENP_V_GFA"/>
    <property type="match status" value="1"/>
</dbReference>
<dbReference type="InterPro" id="IPR011057">
    <property type="entry name" value="Mss4-like_sf"/>
</dbReference>
<keyword evidence="6" id="KW-1185">Reference proteome</keyword>
<dbReference type="RefSeq" id="WP_280733582.1">
    <property type="nucleotide sequence ID" value="NZ_CP120368.1"/>
</dbReference>
<name>A0ABY8CW16_9HYPH</name>
<keyword evidence="3" id="KW-0862">Zinc</keyword>
<sequence length="113" mass="12552">MIEGHCHCRAVHITVPVRPETLGDCNCSLCSRLGALWAYYPSDEVAVSDPEKKLVGYVQGGKTLTMHHCGVCGCTTHWSPIGRNSTRMGVNMRVFDRAVWEDIPHRLIDGASW</sequence>
<protein>
    <submittedName>
        <fullName evidence="5">GFA family protein</fullName>
    </submittedName>
</protein>
<keyword evidence="2" id="KW-0479">Metal-binding</keyword>
<dbReference type="Pfam" id="PF04828">
    <property type="entry name" value="GFA"/>
    <property type="match status" value="1"/>
</dbReference>
<organism evidence="5 6">
    <name type="scientific">Sinorhizobium numidicum</name>
    <dbReference type="NCBI Taxonomy" id="680248"/>
    <lineage>
        <taxon>Bacteria</taxon>
        <taxon>Pseudomonadati</taxon>
        <taxon>Pseudomonadota</taxon>
        <taxon>Alphaproteobacteria</taxon>
        <taxon>Hyphomicrobiales</taxon>
        <taxon>Rhizobiaceae</taxon>
        <taxon>Sinorhizobium/Ensifer group</taxon>
        <taxon>Sinorhizobium</taxon>
    </lineage>
</organism>
<dbReference type="PANTHER" id="PTHR28620">
    <property type="entry name" value="CENTROMERE PROTEIN V"/>
    <property type="match status" value="1"/>
</dbReference>
<gene>
    <name evidence="5" type="ORF">PYH38_005163</name>
</gene>
<comment type="similarity">
    <text evidence="1">Belongs to the Gfa family.</text>
</comment>
<dbReference type="InterPro" id="IPR006913">
    <property type="entry name" value="CENP-V/GFA"/>
</dbReference>